<proteinExistence type="predicted"/>
<accession>A0A934II32</accession>
<dbReference type="EMBL" id="JAEKPD010000005">
    <property type="protein sequence ID" value="MBJ3762299.1"/>
    <property type="molecule type" value="Genomic_DNA"/>
</dbReference>
<dbReference type="Pfam" id="PF20107">
    <property type="entry name" value="DUF6497"/>
    <property type="match status" value="1"/>
</dbReference>
<dbReference type="Proteomes" id="UP000642488">
    <property type="component" value="Unassembled WGS sequence"/>
</dbReference>
<name>A0A934II32_9RHOB</name>
<sequence>MAALPARAGEPVAVPSGQTVEFHEVIRDAPGLGLAYRFRFIAPQLAEGLDFATAEGDMLHLCQSYALPKLPNLGPAPGRVVISLSDRVITFGEVVPDAIQYFEIYRPEGETCVWDDY</sequence>
<dbReference type="InterPro" id="IPR045467">
    <property type="entry name" value="DUF6497"/>
</dbReference>
<gene>
    <name evidence="1" type="ORF">ILP92_06030</name>
</gene>
<evidence type="ECO:0000313" key="1">
    <source>
        <dbReference type="EMBL" id="MBJ3762299.1"/>
    </source>
</evidence>
<organism evidence="1 2">
    <name type="scientific">Palleronia pontilimi</name>
    <dbReference type="NCBI Taxonomy" id="1964209"/>
    <lineage>
        <taxon>Bacteria</taxon>
        <taxon>Pseudomonadati</taxon>
        <taxon>Pseudomonadota</taxon>
        <taxon>Alphaproteobacteria</taxon>
        <taxon>Rhodobacterales</taxon>
        <taxon>Roseobacteraceae</taxon>
        <taxon>Palleronia</taxon>
    </lineage>
</organism>
<protein>
    <submittedName>
        <fullName evidence="1">Acetolactate synthase</fullName>
    </submittedName>
</protein>
<keyword evidence="2" id="KW-1185">Reference proteome</keyword>
<comment type="caution">
    <text evidence="1">The sequence shown here is derived from an EMBL/GenBank/DDBJ whole genome shotgun (WGS) entry which is preliminary data.</text>
</comment>
<reference evidence="1" key="1">
    <citation type="submission" date="2020-12" db="EMBL/GenBank/DDBJ databases">
        <title>Bacterial taxonomy.</title>
        <authorList>
            <person name="Pan X."/>
        </authorList>
    </citation>
    <scope>NUCLEOTIDE SEQUENCE</scope>
    <source>
        <strain evidence="1">KCTC 52957</strain>
    </source>
</reference>
<dbReference type="AlphaFoldDB" id="A0A934II32"/>
<evidence type="ECO:0000313" key="2">
    <source>
        <dbReference type="Proteomes" id="UP000642488"/>
    </source>
</evidence>